<dbReference type="EMBL" id="JAGMWT010000005">
    <property type="protein sequence ID" value="KAH7128205.1"/>
    <property type="molecule type" value="Genomic_DNA"/>
</dbReference>
<protein>
    <submittedName>
        <fullName evidence="2">Uncharacterized protein</fullName>
    </submittedName>
</protein>
<dbReference type="AlphaFoldDB" id="A0A9P9DXC8"/>
<reference evidence="2" key="1">
    <citation type="journal article" date="2021" name="Nat. Commun.">
        <title>Genetic determinants of endophytism in the Arabidopsis root mycobiome.</title>
        <authorList>
            <person name="Mesny F."/>
            <person name="Miyauchi S."/>
            <person name="Thiergart T."/>
            <person name="Pickel B."/>
            <person name="Atanasova L."/>
            <person name="Karlsson M."/>
            <person name="Huettel B."/>
            <person name="Barry K.W."/>
            <person name="Haridas S."/>
            <person name="Chen C."/>
            <person name="Bauer D."/>
            <person name="Andreopoulos W."/>
            <person name="Pangilinan J."/>
            <person name="LaButti K."/>
            <person name="Riley R."/>
            <person name="Lipzen A."/>
            <person name="Clum A."/>
            <person name="Drula E."/>
            <person name="Henrissat B."/>
            <person name="Kohler A."/>
            <person name="Grigoriev I.V."/>
            <person name="Martin F.M."/>
            <person name="Hacquard S."/>
        </authorList>
    </citation>
    <scope>NUCLEOTIDE SEQUENCE</scope>
    <source>
        <strain evidence="2">MPI-CAGE-CH-0243</strain>
    </source>
</reference>
<evidence type="ECO:0000313" key="3">
    <source>
        <dbReference type="Proteomes" id="UP000700596"/>
    </source>
</evidence>
<organism evidence="2 3">
    <name type="scientific">Dendryphion nanum</name>
    <dbReference type="NCBI Taxonomy" id="256645"/>
    <lineage>
        <taxon>Eukaryota</taxon>
        <taxon>Fungi</taxon>
        <taxon>Dikarya</taxon>
        <taxon>Ascomycota</taxon>
        <taxon>Pezizomycotina</taxon>
        <taxon>Dothideomycetes</taxon>
        <taxon>Pleosporomycetidae</taxon>
        <taxon>Pleosporales</taxon>
        <taxon>Torulaceae</taxon>
        <taxon>Dendryphion</taxon>
    </lineage>
</organism>
<evidence type="ECO:0000256" key="1">
    <source>
        <dbReference type="SAM" id="MobiDB-lite"/>
    </source>
</evidence>
<keyword evidence="3" id="KW-1185">Reference proteome</keyword>
<feature type="region of interest" description="Disordered" evidence="1">
    <location>
        <begin position="159"/>
        <end position="183"/>
    </location>
</feature>
<gene>
    <name evidence="2" type="ORF">B0J11DRAFT_504689</name>
</gene>
<name>A0A9P9DXC8_9PLEO</name>
<accession>A0A9P9DXC8</accession>
<dbReference type="OrthoDB" id="3801416at2759"/>
<proteinExistence type="predicted"/>
<evidence type="ECO:0000313" key="2">
    <source>
        <dbReference type="EMBL" id="KAH7128205.1"/>
    </source>
</evidence>
<feature type="compositionally biased region" description="Acidic residues" evidence="1">
    <location>
        <begin position="167"/>
        <end position="183"/>
    </location>
</feature>
<comment type="caution">
    <text evidence="2">The sequence shown here is derived from an EMBL/GenBank/DDBJ whole genome shotgun (WGS) entry which is preliminary data.</text>
</comment>
<dbReference type="Proteomes" id="UP000700596">
    <property type="component" value="Unassembled WGS sequence"/>
</dbReference>
<sequence>MAKKPTKMPAPGVPKPDDPIIACIHDALDFARSAATGDSSSNPLPSVEIRLTITTHPPSEAIELLRSNPGLSTIISATLDREVHALQIAPSPMATNDPGIGPHWWPGLLQAETRAGPLRDDRSVRKYAGIIKNVNGRRKKRPVTKYEKETLAKLAEGFRRQQANLDMCDDDEEEDNVDEDEEE</sequence>